<accession>Q6ZGS8</accession>
<evidence type="ECO:0000256" key="1">
    <source>
        <dbReference type="SAM" id="MobiDB-lite"/>
    </source>
</evidence>
<reference evidence="3" key="2">
    <citation type="journal article" date="2008" name="Nucleic Acids Res.">
        <title>The rice annotation project database (RAP-DB): 2008 update.</title>
        <authorList>
            <consortium name="The rice annotation project (RAP)"/>
        </authorList>
    </citation>
    <scope>GENOME REANNOTATION</scope>
    <source>
        <strain evidence="3">cv. Nipponbare</strain>
    </source>
</reference>
<name>Q6ZGS8_ORYSJ</name>
<dbReference type="AlphaFoldDB" id="Q6ZGS8"/>
<proteinExistence type="predicted"/>
<sequence length="62" mass="6682">MRAQRGAAAREITSPSTFGRQADDEGAEGGCGARAHRPLHFWPSTRARRATAARELTGPLYS</sequence>
<protein>
    <submittedName>
        <fullName evidence="2">Uncharacterized protein</fullName>
    </submittedName>
</protein>
<evidence type="ECO:0000313" key="3">
    <source>
        <dbReference type="Proteomes" id="UP000000763"/>
    </source>
</evidence>
<feature type="region of interest" description="Disordered" evidence="1">
    <location>
        <begin position="1"/>
        <end position="37"/>
    </location>
</feature>
<dbReference type="Proteomes" id="UP000000763">
    <property type="component" value="Chromosome 2"/>
</dbReference>
<evidence type="ECO:0000313" key="2">
    <source>
        <dbReference type="EMBL" id="BAD07685.1"/>
    </source>
</evidence>
<dbReference type="EMBL" id="AP004118">
    <property type="protein sequence ID" value="BAD07685.1"/>
    <property type="molecule type" value="Genomic_DNA"/>
</dbReference>
<gene>
    <name evidence="2" type="primary">OJ1148_D05.2</name>
</gene>
<reference evidence="3" key="1">
    <citation type="journal article" date="2005" name="Nature">
        <title>The map-based sequence of the rice genome.</title>
        <authorList>
            <consortium name="International rice genome sequencing project (IRGSP)"/>
            <person name="Matsumoto T."/>
            <person name="Wu J."/>
            <person name="Kanamori H."/>
            <person name="Katayose Y."/>
            <person name="Fujisawa M."/>
            <person name="Namiki N."/>
            <person name="Mizuno H."/>
            <person name="Yamamoto K."/>
            <person name="Antonio B.A."/>
            <person name="Baba T."/>
            <person name="Sakata K."/>
            <person name="Nagamura Y."/>
            <person name="Aoki H."/>
            <person name="Arikawa K."/>
            <person name="Arita K."/>
            <person name="Bito T."/>
            <person name="Chiden Y."/>
            <person name="Fujitsuka N."/>
            <person name="Fukunaka R."/>
            <person name="Hamada M."/>
            <person name="Harada C."/>
            <person name="Hayashi A."/>
            <person name="Hijishita S."/>
            <person name="Honda M."/>
            <person name="Hosokawa S."/>
            <person name="Ichikawa Y."/>
            <person name="Idonuma A."/>
            <person name="Iijima M."/>
            <person name="Ikeda M."/>
            <person name="Ikeno M."/>
            <person name="Ito K."/>
            <person name="Ito S."/>
            <person name="Ito T."/>
            <person name="Ito Y."/>
            <person name="Ito Y."/>
            <person name="Iwabuchi A."/>
            <person name="Kamiya K."/>
            <person name="Karasawa W."/>
            <person name="Kurita K."/>
            <person name="Katagiri S."/>
            <person name="Kikuta A."/>
            <person name="Kobayashi H."/>
            <person name="Kobayashi N."/>
            <person name="Machita K."/>
            <person name="Maehara T."/>
            <person name="Masukawa M."/>
            <person name="Mizubayashi T."/>
            <person name="Mukai Y."/>
            <person name="Nagasaki H."/>
            <person name="Nagata Y."/>
            <person name="Naito S."/>
            <person name="Nakashima M."/>
            <person name="Nakama Y."/>
            <person name="Nakamichi Y."/>
            <person name="Nakamura M."/>
            <person name="Meguro A."/>
            <person name="Negishi M."/>
            <person name="Ohta I."/>
            <person name="Ohta T."/>
            <person name="Okamoto M."/>
            <person name="Ono N."/>
            <person name="Saji S."/>
            <person name="Sakaguchi M."/>
            <person name="Sakai K."/>
            <person name="Shibata M."/>
            <person name="Shimokawa T."/>
            <person name="Song J."/>
            <person name="Takazaki Y."/>
            <person name="Terasawa K."/>
            <person name="Tsugane M."/>
            <person name="Tsuji K."/>
            <person name="Ueda S."/>
            <person name="Waki K."/>
            <person name="Yamagata H."/>
            <person name="Yamamoto M."/>
            <person name="Yamamoto S."/>
            <person name="Yamane H."/>
            <person name="Yoshiki S."/>
            <person name="Yoshihara R."/>
            <person name="Yukawa K."/>
            <person name="Zhong H."/>
            <person name="Yano M."/>
            <person name="Yuan Q."/>
            <person name="Ouyang S."/>
            <person name="Liu J."/>
            <person name="Jones K.M."/>
            <person name="Gansberger K."/>
            <person name="Moffat K."/>
            <person name="Hill J."/>
            <person name="Bera J."/>
            <person name="Fadrosh D."/>
            <person name="Jin S."/>
            <person name="Johri S."/>
            <person name="Kim M."/>
            <person name="Overton L."/>
            <person name="Reardon M."/>
            <person name="Tsitrin T."/>
            <person name="Vuong H."/>
            <person name="Weaver B."/>
            <person name="Ciecko A."/>
            <person name="Tallon L."/>
            <person name="Jackson J."/>
            <person name="Pai G."/>
            <person name="Aken S.V."/>
            <person name="Utterback T."/>
            <person name="Reidmuller S."/>
            <person name="Feldblyum T."/>
            <person name="Hsiao J."/>
            <person name="Zismann V."/>
            <person name="Iobst S."/>
            <person name="de Vazeille A.R."/>
            <person name="Buell C.R."/>
            <person name="Ying K."/>
            <person name="Li Y."/>
            <person name="Lu T."/>
            <person name="Huang Y."/>
            <person name="Zhao Q."/>
            <person name="Feng Q."/>
            <person name="Zhang L."/>
            <person name="Zhu J."/>
            <person name="Weng Q."/>
            <person name="Mu J."/>
            <person name="Lu Y."/>
            <person name="Fan D."/>
            <person name="Liu Y."/>
            <person name="Guan J."/>
            <person name="Zhang Y."/>
            <person name="Yu S."/>
            <person name="Liu X."/>
            <person name="Zhang Y."/>
            <person name="Hong G."/>
            <person name="Han B."/>
            <person name="Choisne N."/>
            <person name="Demange N."/>
            <person name="Orjeda G."/>
            <person name="Samain S."/>
            <person name="Cattolico L."/>
            <person name="Pelletier E."/>
            <person name="Couloux A."/>
            <person name="Segurens B."/>
            <person name="Wincker P."/>
            <person name="D'Hont A."/>
            <person name="Scarpelli C."/>
            <person name="Weissenbach J."/>
            <person name="Salanoubat M."/>
            <person name="Quetier F."/>
            <person name="Yu Y."/>
            <person name="Kim H.R."/>
            <person name="Rambo T."/>
            <person name="Currie J."/>
            <person name="Collura K."/>
            <person name="Luo M."/>
            <person name="Yang T."/>
            <person name="Ammiraju J.S.S."/>
            <person name="Engler F."/>
            <person name="Soderlund C."/>
            <person name="Wing R.A."/>
            <person name="Palmer L.E."/>
            <person name="de la Bastide M."/>
            <person name="Spiegel L."/>
            <person name="Nascimento L."/>
            <person name="Zutavern T."/>
            <person name="O'Shaughnessy A."/>
            <person name="Dike S."/>
            <person name="Dedhia N."/>
            <person name="Preston R."/>
            <person name="Balija V."/>
            <person name="McCombie W.R."/>
            <person name="Chow T."/>
            <person name="Chen H."/>
            <person name="Chung M."/>
            <person name="Chen C."/>
            <person name="Shaw J."/>
            <person name="Wu H."/>
            <person name="Hsiao K."/>
            <person name="Chao Y."/>
            <person name="Chu M."/>
            <person name="Cheng C."/>
            <person name="Hour A."/>
            <person name="Lee P."/>
            <person name="Lin S."/>
            <person name="Lin Y."/>
            <person name="Liou J."/>
            <person name="Liu S."/>
            <person name="Hsing Y."/>
            <person name="Raghuvanshi S."/>
            <person name="Mohanty A."/>
            <person name="Bharti A.K."/>
            <person name="Gaur A."/>
            <person name="Gupta V."/>
            <person name="Kumar D."/>
            <person name="Ravi V."/>
            <person name="Vij S."/>
            <person name="Kapur A."/>
            <person name="Khurana P."/>
            <person name="Khurana P."/>
            <person name="Khurana J.P."/>
            <person name="Tyagi A.K."/>
            <person name="Gaikwad K."/>
            <person name="Singh A."/>
            <person name="Dalal V."/>
            <person name="Srivastava S."/>
            <person name="Dixit A."/>
            <person name="Pal A.K."/>
            <person name="Ghazi I.A."/>
            <person name="Yadav M."/>
            <person name="Pandit A."/>
            <person name="Bhargava A."/>
            <person name="Sureshbabu K."/>
            <person name="Batra K."/>
            <person name="Sharma T.R."/>
            <person name="Mohapatra T."/>
            <person name="Singh N.K."/>
            <person name="Messing J."/>
            <person name="Nelson A.B."/>
            <person name="Fuks G."/>
            <person name="Kavchok S."/>
            <person name="Keizer G."/>
            <person name="Linton E."/>
            <person name="Llaca V."/>
            <person name="Song R."/>
            <person name="Tanyolac B."/>
            <person name="Young S."/>
            <person name="Ho-Il K."/>
            <person name="Hahn J.H."/>
            <person name="Sangsakoo G."/>
            <person name="Vanavichit A."/>
            <person name="de Mattos Luiz.A.T."/>
            <person name="Zimmer P.D."/>
            <person name="Malone G."/>
            <person name="Dellagostin O."/>
            <person name="de Oliveira A.C."/>
            <person name="Bevan M."/>
            <person name="Bancroft I."/>
            <person name="Minx P."/>
            <person name="Cordum H."/>
            <person name="Wilson R."/>
            <person name="Cheng Z."/>
            <person name="Jin W."/>
            <person name="Jiang J."/>
            <person name="Leong S.A."/>
            <person name="Iwama H."/>
            <person name="Gojobori T."/>
            <person name="Itoh T."/>
            <person name="Niimura Y."/>
            <person name="Fujii Y."/>
            <person name="Habara T."/>
            <person name="Sakai H."/>
            <person name="Sato Y."/>
            <person name="Wilson G."/>
            <person name="Kumar K."/>
            <person name="McCouch S."/>
            <person name="Juretic N."/>
            <person name="Hoen D."/>
            <person name="Wright S."/>
            <person name="Bruskiewich R."/>
            <person name="Bureau T."/>
            <person name="Miyao A."/>
            <person name="Hirochika H."/>
            <person name="Nishikawa T."/>
            <person name="Kadowaki K."/>
            <person name="Sugiura M."/>
            <person name="Burr B."/>
            <person name="Sasaki T."/>
        </authorList>
    </citation>
    <scope>NUCLEOTIDE SEQUENCE [LARGE SCALE GENOMIC DNA]</scope>
    <source>
        <strain evidence="3">cv. Nipponbare</strain>
    </source>
</reference>
<organism evidence="2 3">
    <name type="scientific">Oryza sativa subsp. japonica</name>
    <name type="common">Rice</name>
    <dbReference type="NCBI Taxonomy" id="39947"/>
    <lineage>
        <taxon>Eukaryota</taxon>
        <taxon>Viridiplantae</taxon>
        <taxon>Streptophyta</taxon>
        <taxon>Embryophyta</taxon>
        <taxon>Tracheophyta</taxon>
        <taxon>Spermatophyta</taxon>
        <taxon>Magnoliopsida</taxon>
        <taxon>Liliopsida</taxon>
        <taxon>Poales</taxon>
        <taxon>Poaceae</taxon>
        <taxon>BOP clade</taxon>
        <taxon>Oryzoideae</taxon>
        <taxon>Oryzeae</taxon>
        <taxon>Oryzinae</taxon>
        <taxon>Oryza</taxon>
        <taxon>Oryza sativa</taxon>
    </lineage>
</organism>